<evidence type="ECO:0000313" key="1">
    <source>
        <dbReference type="EMBL" id="DAE92662.1"/>
    </source>
</evidence>
<sequence length="123" mass="15201">MQELEKILNSMIKRWWKPWNKEYTTIDVIQDGREECLMFRNVPKRQMQAYIFRSLVSIESGFWQFVCQNKLLSDKVDLQDYLEDSYWFRRCPFDTNWMYRIMQSALYSEEDLEKFLVENIKVD</sequence>
<name>A0A8S5RT67_9CAUD</name>
<protein>
    <submittedName>
        <fullName evidence="1">Uncharacterized protein</fullName>
    </submittedName>
</protein>
<organism evidence="1">
    <name type="scientific">Caudovirales sp. gcode 4</name>
    <dbReference type="NCBI Taxonomy" id="2838363"/>
    <lineage>
        <taxon>Viruses</taxon>
        <taxon>Duplodnaviria</taxon>
        <taxon>Heunggongvirae</taxon>
        <taxon>Uroviricota</taxon>
        <taxon>Caudoviricetes</taxon>
    </lineage>
</organism>
<reference evidence="1" key="1">
    <citation type="journal article" date="2021" name="Proc. Natl. Acad. Sci. U.S.A.">
        <title>A Catalog of Tens of Thousands of Viruses from Human Metagenomes Reveals Hidden Associations with Chronic Diseases.</title>
        <authorList>
            <person name="Tisza M.J."/>
            <person name="Buck C.B."/>
        </authorList>
    </citation>
    <scope>NUCLEOTIDE SEQUENCE</scope>
    <source>
        <strain evidence="1">CtKN96</strain>
    </source>
</reference>
<proteinExistence type="predicted"/>
<accession>A0A8S5RT67</accession>
<dbReference type="EMBL" id="BK059153">
    <property type="protein sequence ID" value="DAE92662.1"/>
    <property type="molecule type" value="Genomic_DNA"/>
</dbReference>